<feature type="transmembrane region" description="Helical" evidence="1">
    <location>
        <begin position="12"/>
        <end position="38"/>
    </location>
</feature>
<keyword evidence="3" id="KW-1185">Reference proteome</keyword>
<gene>
    <name evidence="2" type="ORF">ANASTE_02210</name>
</gene>
<dbReference type="EMBL" id="ABIL02000006">
    <property type="protein sequence ID" value="EDS72489.1"/>
    <property type="molecule type" value="Genomic_DNA"/>
</dbReference>
<evidence type="ECO:0000256" key="1">
    <source>
        <dbReference type="SAM" id="Phobius"/>
    </source>
</evidence>
<dbReference type="Pfam" id="PF09527">
    <property type="entry name" value="ATPase_gene1"/>
    <property type="match status" value="1"/>
</dbReference>
<dbReference type="HOGENOM" id="CLU_137927_6_0_9"/>
<comment type="caution">
    <text evidence="2">The sequence shown here is derived from an EMBL/GenBank/DDBJ whole genome shotgun (WGS) entry which is preliminary data.</text>
</comment>
<dbReference type="GeneID" id="98001225"/>
<dbReference type="AlphaFoldDB" id="B1CAL6"/>
<dbReference type="Proteomes" id="UP000005178">
    <property type="component" value="Unassembled WGS sequence"/>
</dbReference>
<keyword evidence="1" id="KW-0812">Transmembrane</keyword>
<dbReference type="STRING" id="445971.ANASTE_02210"/>
<reference evidence="2" key="2">
    <citation type="submission" date="2013-08" db="EMBL/GenBank/DDBJ databases">
        <title>Draft genome sequence of Anaerofustis stercorihominis (DSM 17244).</title>
        <authorList>
            <person name="Sudarsanam P."/>
            <person name="Ley R."/>
            <person name="Guruge J."/>
            <person name="Turnbaugh P.J."/>
            <person name="Mahowald M."/>
            <person name="Liep D."/>
            <person name="Gordon J."/>
        </authorList>
    </citation>
    <scope>NUCLEOTIDE SEQUENCE</scope>
    <source>
        <strain evidence="2">DSM 17244</strain>
    </source>
</reference>
<feature type="transmembrane region" description="Helical" evidence="1">
    <location>
        <begin position="50"/>
        <end position="71"/>
    </location>
</feature>
<organism evidence="2 3">
    <name type="scientific">Anaerofustis stercorihominis DSM 17244</name>
    <dbReference type="NCBI Taxonomy" id="445971"/>
    <lineage>
        <taxon>Bacteria</taxon>
        <taxon>Bacillati</taxon>
        <taxon>Bacillota</taxon>
        <taxon>Clostridia</taxon>
        <taxon>Eubacteriales</taxon>
        <taxon>Eubacteriaceae</taxon>
        <taxon>Anaerofustis</taxon>
    </lineage>
</organism>
<evidence type="ECO:0000313" key="2">
    <source>
        <dbReference type="EMBL" id="EDS72489.1"/>
    </source>
</evidence>
<evidence type="ECO:0008006" key="4">
    <source>
        <dbReference type="Google" id="ProtNLM"/>
    </source>
</evidence>
<proteinExistence type="predicted"/>
<protein>
    <recommendedName>
        <fullName evidence="4">F0F1-ATPase subunit (ATPase_gene1)</fullName>
    </recommendedName>
</protein>
<name>B1CAL6_9FIRM</name>
<reference evidence="2" key="1">
    <citation type="submission" date="2008-01" db="EMBL/GenBank/DDBJ databases">
        <authorList>
            <person name="Fulton L."/>
            <person name="Clifton S."/>
            <person name="Fulton B."/>
            <person name="Xu J."/>
            <person name="Minx P."/>
            <person name="Pepin K.H."/>
            <person name="Johnson M."/>
            <person name="Thiruvilangam P."/>
            <person name="Bhonagiri V."/>
            <person name="Nash W.E."/>
            <person name="Mardis E.R."/>
            <person name="Wilson R.K."/>
        </authorList>
    </citation>
    <scope>NUCLEOTIDE SEQUENCE [LARGE SCALE GENOMIC DNA]</scope>
    <source>
        <strain evidence="2">DSM 17244</strain>
    </source>
</reference>
<keyword evidence="1" id="KW-0472">Membrane</keyword>
<dbReference type="RefSeq" id="WP_007050959.1">
    <property type="nucleotide sequence ID" value="NZ_DS560019.1"/>
</dbReference>
<evidence type="ECO:0000313" key="3">
    <source>
        <dbReference type="Proteomes" id="UP000005178"/>
    </source>
</evidence>
<keyword evidence="1" id="KW-1133">Transmembrane helix</keyword>
<dbReference type="InterPro" id="IPR032820">
    <property type="entry name" value="ATPase_put"/>
</dbReference>
<sequence length="78" mass="9065">MTQRDKNNEMSDIAKAVSIILQLGLTMVVTILLCLFFGKFLDNKFHKDNLWTLIFLFLGVCAALRNMYYIIKSFINDK</sequence>
<accession>B1CAL6</accession>